<dbReference type="EMBL" id="JACJLL010000139">
    <property type="protein sequence ID" value="MBM6820639.1"/>
    <property type="molecule type" value="Genomic_DNA"/>
</dbReference>
<dbReference type="RefSeq" id="WP_204572645.1">
    <property type="nucleotide sequence ID" value="NZ_JACJLL010000139.1"/>
</dbReference>
<evidence type="ECO:0000313" key="1">
    <source>
        <dbReference type="EMBL" id="MBM6820639.1"/>
    </source>
</evidence>
<name>A0ABS2FJG4_9CLOT</name>
<proteinExistence type="predicted"/>
<gene>
    <name evidence="1" type="ORF">H6A19_15085</name>
</gene>
<keyword evidence="2" id="KW-1185">Reference proteome</keyword>
<accession>A0ABS2FJG4</accession>
<dbReference type="Proteomes" id="UP000767334">
    <property type="component" value="Unassembled WGS sequence"/>
</dbReference>
<comment type="caution">
    <text evidence="1">The sequence shown here is derived from an EMBL/GenBank/DDBJ whole genome shotgun (WGS) entry which is preliminary data.</text>
</comment>
<protein>
    <recommendedName>
        <fullName evidence="3">Phage protein</fullName>
    </recommendedName>
</protein>
<evidence type="ECO:0008006" key="3">
    <source>
        <dbReference type="Google" id="ProtNLM"/>
    </source>
</evidence>
<sequence length="108" mass="12438">MEEKLIRALEATGLSVYAIERPETIKNCIVYKYSESNESYSDDEADIESYKIYVNLYCESGLSKNKNLIKQSMKSEGFGLEFIAPAYKSKELATIQQAFTFYYVEKNI</sequence>
<reference evidence="1 2" key="1">
    <citation type="journal article" date="2021" name="Sci. Rep.">
        <title>The distribution of antibiotic resistance genes in chicken gut microbiota commensals.</title>
        <authorList>
            <person name="Juricova H."/>
            <person name="Matiasovicova J."/>
            <person name="Kubasova T."/>
            <person name="Cejkova D."/>
            <person name="Rychlik I."/>
        </authorList>
    </citation>
    <scope>NUCLEOTIDE SEQUENCE [LARGE SCALE GENOMIC DNA]</scope>
    <source>
        <strain evidence="1 2">An435</strain>
    </source>
</reference>
<evidence type="ECO:0000313" key="2">
    <source>
        <dbReference type="Proteomes" id="UP000767334"/>
    </source>
</evidence>
<organism evidence="1 2">
    <name type="scientific">Clostridium saudiense</name>
    <dbReference type="NCBI Taxonomy" id="1414720"/>
    <lineage>
        <taxon>Bacteria</taxon>
        <taxon>Bacillati</taxon>
        <taxon>Bacillota</taxon>
        <taxon>Clostridia</taxon>
        <taxon>Eubacteriales</taxon>
        <taxon>Clostridiaceae</taxon>
        <taxon>Clostridium</taxon>
    </lineage>
</organism>